<sequence>MTKQLVPGKILVSAAELHGITRSLGIKVSHRCADVDTLLVVGVLKGAFMFTADLVRALTRPVEVDFITCSSYSAGAVSSGHVDILQDTRIDVAGRTILLVEDIVDSGRTMAKLREHFLNRDARRVEVCAMLTRGVRTDVLGGIALRDNTFVVGYGLDYQERYRELPALHAGVWVDEEA</sequence>
<dbReference type="PANTHER" id="PTHR43340:SF1">
    <property type="entry name" value="HYPOXANTHINE PHOSPHORIBOSYLTRANSFERASE"/>
    <property type="match status" value="1"/>
</dbReference>
<dbReference type="EMBL" id="LAZR01016187">
    <property type="protein sequence ID" value="KKM05576.1"/>
    <property type="molecule type" value="Genomic_DNA"/>
</dbReference>
<dbReference type="GO" id="GO:0032264">
    <property type="term" value="P:IMP salvage"/>
    <property type="evidence" value="ECO:0007669"/>
    <property type="project" value="TreeGrafter"/>
</dbReference>
<gene>
    <name evidence="2" type="ORF">LCGC14_1752710</name>
</gene>
<dbReference type="SUPFAM" id="SSF53271">
    <property type="entry name" value="PRTase-like"/>
    <property type="match status" value="1"/>
</dbReference>
<dbReference type="InterPro" id="IPR000836">
    <property type="entry name" value="PRTase_dom"/>
</dbReference>
<dbReference type="GO" id="GO:0000287">
    <property type="term" value="F:magnesium ion binding"/>
    <property type="evidence" value="ECO:0007669"/>
    <property type="project" value="TreeGrafter"/>
</dbReference>
<evidence type="ECO:0000313" key="2">
    <source>
        <dbReference type="EMBL" id="KKM05576.1"/>
    </source>
</evidence>
<name>A0A0F9JIH8_9ZZZZ</name>
<proteinExistence type="predicted"/>
<dbReference type="AlphaFoldDB" id="A0A0F9JIH8"/>
<dbReference type="GO" id="GO:0005829">
    <property type="term" value="C:cytosol"/>
    <property type="evidence" value="ECO:0007669"/>
    <property type="project" value="TreeGrafter"/>
</dbReference>
<dbReference type="Gene3D" id="3.40.50.2020">
    <property type="match status" value="1"/>
</dbReference>
<dbReference type="Pfam" id="PF00156">
    <property type="entry name" value="Pribosyltran"/>
    <property type="match status" value="1"/>
</dbReference>
<dbReference type="GO" id="GO:0032263">
    <property type="term" value="P:GMP salvage"/>
    <property type="evidence" value="ECO:0007669"/>
    <property type="project" value="TreeGrafter"/>
</dbReference>
<feature type="domain" description="Phosphoribosyltransferase" evidence="1">
    <location>
        <begin position="37"/>
        <end position="159"/>
    </location>
</feature>
<dbReference type="GO" id="GO:0006178">
    <property type="term" value="P:guanine salvage"/>
    <property type="evidence" value="ECO:0007669"/>
    <property type="project" value="TreeGrafter"/>
</dbReference>
<dbReference type="GO" id="GO:0046100">
    <property type="term" value="P:hypoxanthine metabolic process"/>
    <property type="evidence" value="ECO:0007669"/>
    <property type="project" value="TreeGrafter"/>
</dbReference>
<dbReference type="CDD" id="cd06223">
    <property type="entry name" value="PRTases_typeI"/>
    <property type="match status" value="1"/>
</dbReference>
<organism evidence="2">
    <name type="scientific">marine sediment metagenome</name>
    <dbReference type="NCBI Taxonomy" id="412755"/>
    <lineage>
        <taxon>unclassified sequences</taxon>
        <taxon>metagenomes</taxon>
        <taxon>ecological metagenomes</taxon>
    </lineage>
</organism>
<evidence type="ECO:0000259" key="1">
    <source>
        <dbReference type="Pfam" id="PF00156"/>
    </source>
</evidence>
<reference evidence="2" key="1">
    <citation type="journal article" date="2015" name="Nature">
        <title>Complex archaea that bridge the gap between prokaryotes and eukaryotes.</title>
        <authorList>
            <person name="Spang A."/>
            <person name="Saw J.H."/>
            <person name="Jorgensen S.L."/>
            <person name="Zaremba-Niedzwiedzka K."/>
            <person name="Martijn J."/>
            <person name="Lind A.E."/>
            <person name="van Eijk R."/>
            <person name="Schleper C."/>
            <person name="Guy L."/>
            <person name="Ettema T.J."/>
        </authorList>
    </citation>
    <scope>NUCLEOTIDE SEQUENCE</scope>
</reference>
<protein>
    <recommendedName>
        <fullName evidence="1">Phosphoribosyltransferase domain-containing protein</fullName>
    </recommendedName>
</protein>
<comment type="caution">
    <text evidence="2">The sequence shown here is derived from an EMBL/GenBank/DDBJ whole genome shotgun (WGS) entry which is preliminary data.</text>
</comment>
<dbReference type="InterPro" id="IPR029057">
    <property type="entry name" value="PRTase-like"/>
</dbReference>
<dbReference type="GO" id="GO:0004422">
    <property type="term" value="F:hypoxanthine phosphoribosyltransferase activity"/>
    <property type="evidence" value="ECO:0007669"/>
    <property type="project" value="TreeGrafter"/>
</dbReference>
<dbReference type="PANTHER" id="PTHR43340">
    <property type="entry name" value="HYPOXANTHINE-GUANINE PHOSPHORIBOSYLTRANSFERASE"/>
    <property type="match status" value="1"/>
</dbReference>
<accession>A0A0F9JIH8</accession>
<dbReference type="InterPro" id="IPR050408">
    <property type="entry name" value="HGPRT"/>
</dbReference>